<feature type="transmembrane region" description="Helical" evidence="7">
    <location>
        <begin position="286"/>
        <end position="308"/>
    </location>
</feature>
<dbReference type="RefSeq" id="WP_084252328.1">
    <property type="nucleotide sequence ID" value="NZ_BDCR01000003.1"/>
</dbReference>
<comment type="caution">
    <text evidence="9">The sequence shown here is derived from an EMBL/GenBank/DDBJ whole genome shotgun (WGS) entry which is preliminary data.</text>
</comment>
<feature type="transmembrane region" description="Helical" evidence="7">
    <location>
        <begin position="375"/>
        <end position="393"/>
    </location>
</feature>
<dbReference type="InterPro" id="IPR013525">
    <property type="entry name" value="ABC2_TM"/>
</dbReference>
<evidence type="ECO:0000256" key="5">
    <source>
        <dbReference type="ARBA" id="ARBA00023136"/>
    </source>
</evidence>
<dbReference type="Pfam" id="PF12698">
    <property type="entry name" value="ABC2_membrane_3"/>
    <property type="match status" value="1"/>
</dbReference>
<keyword evidence="2" id="KW-1003">Cell membrane</keyword>
<dbReference type="STRING" id="681398.PJIAN_3347"/>
<dbReference type="PANTHER" id="PTHR30294:SF46">
    <property type="entry name" value="ABC TRANSPORTER PERMEASE"/>
    <property type="match status" value="1"/>
</dbReference>
<feature type="domain" description="ABC-2 type transporter transmembrane" evidence="8">
    <location>
        <begin position="36"/>
        <end position="389"/>
    </location>
</feature>
<comment type="subcellular location">
    <subcellularLocation>
        <location evidence="1">Cell membrane</location>
        <topology evidence="1">Multi-pass membrane protein</topology>
    </subcellularLocation>
</comment>
<dbReference type="Gene3D" id="3.40.1710.10">
    <property type="entry name" value="abc type-2 transporter like domain"/>
    <property type="match status" value="1"/>
</dbReference>
<dbReference type="InterPro" id="IPR051449">
    <property type="entry name" value="ABC-2_transporter_component"/>
</dbReference>
<evidence type="ECO:0000256" key="3">
    <source>
        <dbReference type="ARBA" id="ARBA00022692"/>
    </source>
</evidence>
<feature type="transmembrane region" description="Helical" evidence="7">
    <location>
        <begin position="35"/>
        <end position="54"/>
    </location>
</feature>
<feature type="compositionally biased region" description="Polar residues" evidence="6">
    <location>
        <begin position="418"/>
        <end position="435"/>
    </location>
</feature>
<protein>
    <submittedName>
        <fullName evidence="9">ABC-2 type transport system permease protein</fullName>
    </submittedName>
</protein>
<reference evidence="10" key="1">
    <citation type="submission" date="2016-04" db="EMBL/GenBank/DDBJ databases">
        <title>Draft genome sequence of Paludibacter jiangxiensis strain NM7.</title>
        <authorList>
            <person name="Qiu Y."/>
            <person name="Matsuura N."/>
            <person name="Ohashi A."/>
            <person name="Tourlousse M.D."/>
            <person name="Sekiguchi Y."/>
        </authorList>
    </citation>
    <scope>NUCLEOTIDE SEQUENCE [LARGE SCALE GENOMIC DNA]</scope>
    <source>
        <strain evidence="10">NM7</strain>
    </source>
</reference>
<evidence type="ECO:0000313" key="9">
    <source>
        <dbReference type="EMBL" id="GAT63035.1"/>
    </source>
</evidence>
<gene>
    <name evidence="9" type="ORF">PJIAN_3347</name>
</gene>
<dbReference type="EMBL" id="BDCR01000003">
    <property type="protein sequence ID" value="GAT63035.1"/>
    <property type="molecule type" value="Genomic_DNA"/>
</dbReference>
<name>A0A161LEH5_9BACT</name>
<feature type="transmembrane region" description="Helical" evidence="7">
    <location>
        <begin position="201"/>
        <end position="224"/>
    </location>
</feature>
<dbReference type="Proteomes" id="UP000076586">
    <property type="component" value="Unassembled WGS sequence"/>
</dbReference>
<keyword evidence="5 7" id="KW-0472">Membrane</keyword>
<evidence type="ECO:0000256" key="1">
    <source>
        <dbReference type="ARBA" id="ARBA00004651"/>
    </source>
</evidence>
<feature type="transmembrane region" description="Helical" evidence="7">
    <location>
        <begin position="315"/>
        <end position="336"/>
    </location>
</feature>
<evidence type="ECO:0000256" key="6">
    <source>
        <dbReference type="SAM" id="MobiDB-lite"/>
    </source>
</evidence>
<organism evidence="9 10">
    <name type="scientific">Paludibacter jiangxiensis</name>
    <dbReference type="NCBI Taxonomy" id="681398"/>
    <lineage>
        <taxon>Bacteria</taxon>
        <taxon>Pseudomonadati</taxon>
        <taxon>Bacteroidota</taxon>
        <taxon>Bacteroidia</taxon>
        <taxon>Bacteroidales</taxon>
        <taxon>Paludibacteraceae</taxon>
        <taxon>Paludibacter</taxon>
    </lineage>
</organism>
<feature type="region of interest" description="Disordered" evidence="6">
    <location>
        <begin position="415"/>
        <end position="435"/>
    </location>
</feature>
<accession>A0A161LEH5</accession>
<evidence type="ECO:0000256" key="2">
    <source>
        <dbReference type="ARBA" id="ARBA00022475"/>
    </source>
</evidence>
<dbReference type="OrthoDB" id="9811522at2"/>
<keyword evidence="10" id="KW-1185">Reference proteome</keyword>
<evidence type="ECO:0000259" key="8">
    <source>
        <dbReference type="Pfam" id="PF12698"/>
    </source>
</evidence>
<dbReference type="AlphaFoldDB" id="A0A161LEH5"/>
<feature type="transmembrane region" description="Helical" evidence="7">
    <location>
        <begin position="245"/>
        <end position="266"/>
    </location>
</feature>
<dbReference type="PANTHER" id="PTHR30294">
    <property type="entry name" value="MEMBRANE COMPONENT OF ABC TRANSPORTER YHHJ-RELATED"/>
    <property type="match status" value="1"/>
</dbReference>
<dbReference type="GO" id="GO:0005886">
    <property type="term" value="C:plasma membrane"/>
    <property type="evidence" value="ECO:0007669"/>
    <property type="project" value="UniProtKB-SubCell"/>
</dbReference>
<keyword evidence="3 7" id="KW-0812">Transmembrane</keyword>
<evidence type="ECO:0000256" key="7">
    <source>
        <dbReference type="SAM" id="Phobius"/>
    </source>
</evidence>
<evidence type="ECO:0000313" key="10">
    <source>
        <dbReference type="Proteomes" id="UP000076586"/>
    </source>
</evidence>
<evidence type="ECO:0000256" key="4">
    <source>
        <dbReference type="ARBA" id="ARBA00022989"/>
    </source>
</evidence>
<keyword evidence="4 7" id="KW-1133">Transmembrane helix</keyword>
<proteinExistence type="predicted"/>
<reference evidence="10" key="2">
    <citation type="journal article" date="2017" name="Genome Announc.">
        <title>Draft genome sequence of Paludibacter jiangxiensis NM7(T), a propionate-producing fermentative bacterium.</title>
        <authorList>
            <person name="Qiu Y.-L."/>
            <person name="Tourlousse D.M."/>
            <person name="Matsuura N."/>
            <person name="Ohashi A."/>
            <person name="Sekiguchi Y."/>
        </authorList>
    </citation>
    <scope>NUCLEOTIDE SEQUENCE [LARGE SCALE GENOMIC DNA]</scope>
    <source>
        <strain evidence="10">NM7</strain>
    </source>
</reference>
<dbReference type="GO" id="GO:0140359">
    <property type="term" value="F:ABC-type transporter activity"/>
    <property type="evidence" value="ECO:0007669"/>
    <property type="project" value="InterPro"/>
</dbReference>
<sequence length="435" mass="49045">MKITRFSGIKRLKSNSKDTFDIFVNEMKMISHDRGVVIIFIMAVLAYPLLYSLVYKNETLINLPVAVVDNSRSHESTELIRHLNATPEVDVFSTYTSLYDAQKAFNQRLVNGVIYIPDNFGKNINTGQKANISVYCDMSSFLYYRTVLQATNHVVLDMGKDIQVKRLGEQGITGESAKIITEPVPYNDVVLYNETAGYASFLVPAVLVLILYQTLFFGITILAGTAREENRFHALVSTSVHKGKTLRVVLGKSAAYFIIYLAWSIYVLKVIPQLFSLPHLGDSIDIIGLVIPFLLASIFFAMTISTFLPNRETGMLTFGIFSLILLFLGGVSWPYYNMNGFWKAFGWIFPSTHGIQGYIKINTLGADIQTISKEYHTLWLQALIYLLLCVWAYHRQIKKSLAKARAHQMVSHKRETAINESGEQANNIKNSNSQS</sequence>